<evidence type="ECO:0000256" key="11">
    <source>
        <dbReference type="ARBA" id="ARBA00023033"/>
    </source>
</evidence>
<comment type="caution">
    <text evidence="13">The sequence shown here is derived from an EMBL/GenBank/DDBJ whole genome shotgun (WGS) entry which is preliminary data.</text>
</comment>
<keyword evidence="11" id="KW-0503">Monooxygenase</keyword>
<keyword evidence="9" id="KW-0560">Oxidoreductase</keyword>
<dbReference type="EMBL" id="JAUDFV010000064">
    <property type="protein sequence ID" value="KAL2735459.1"/>
    <property type="molecule type" value="Genomic_DNA"/>
</dbReference>
<evidence type="ECO:0000256" key="5">
    <source>
        <dbReference type="ARBA" id="ARBA00022617"/>
    </source>
</evidence>
<comment type="similarity">
    <text evidence="4">Belongs to the cytochrome P450 family.</text>
</comment>
<evidence type="ECO:0000256" key="7">
    <source>
        <dbReference type="ARBA" id="ARBA00022824"/>
    </source>
</evidence>
<dbReference type="GO" id="GO:0046872">
    <property type="term" value="F:metal ion binding"/>
    <property type="evidence" value="ECO:0007669"/>
    <property type="project" value="UniProtKB-KW"/>
</dbReference>
<sequence>MREAIAKTKAICTLSTSRRNMYDKYKDERMVGIYEKDVPSLILRDPDLIKDVLITDFSVFPERPMFSNEKHEPLTESLFRIKASKWRPLRTKLSPVFTSGKLKNMFGLLLECSEQFERYLMHIVEKNEPVECRDLTARYTTDVIGSCAFGLDINAINDESNEFRRMGKKIFRNDLKTYFKELIRKTPWLYNIIGRLFVDKDVEEFFIRITMDMINYRKRNNIRRHDFIDVLIDLKDQEKLNDFELTDSLITAQAFVFFAAGFETSSTTLTNIMYELAMNHTIQTKLREEIKEILKSTDGKITYDCLKEMKYLNAVFQGTYIRMFNESLLINDNLPSI</sequence>
<comment type="cofactor">
    <cofactor evidence="1">
        <name>heme</name>
        <dbReference type="ChEBI" id="CHEBI:30413"/>
    </cofactor>
</comment>
<keyword evidence="7" id="KW-0256">Endoplasmic reticulum</keyword>
<evidence type="ECO:0000256" key="2">
    <source>
        <dbReference type="ARBA" id="ARBA00004174"/>
    </source>
</evidence>
<dbReference type="Proteomes" id="UP001607302">
    <property type="component" value="Unassembled WGS sequence"/>
</dbReference>
<dbReference type="InterPro" id="IPR050476">
    <property type="entry name" value="Insect_CytP450_Detox"/>
</dbReference>
<name>A0ABD2BRQ4_VESSQ</name>
<evidence type="ECO:0000256" key="12">
    <source>
        <dbReference type="ARBA" id="ARBA00023136"/>
    </source>
</evidence>
<evidence type="ECO:0000256" key="9">
    <source>
        <dbReference type="ARBA" id="ARBA00023002"/>
    </source>
</evidence>
<dbReference type="PANTHER" id="PTHR24292:SF54">
    <property type="entry name" value="CYP9F3-RELATED"/>
    <property type="match status" value="1"/>
</dbReference>
<dbReference type="PANTHER" id="PTHR24292">
    <property type="entry name" value="CYTOCHROME P450"/>
    <property type="match status" value="1"/>
</dbReference>
<evidence type="ECO:0000256" key="10">
    <source>
        <dbReference type="ARBA" id="ARBA00023004"/>
    </source>
</evidence>
<dbReference type="InterPro" id="IPR036396">
    <property type="entry name" value="Cyt_P450_sf"/>
</dbReference>
<evidence type="ECO:0000256" key="6">
    <source>
        <dbReference type="ARBA" id="ARBA00022723"/>
    </source>
</evidence>
<dbReference type="AlphaFoldDB" id="A0ABD2BRQ4"/>
<proteinExistence type="inferred from homology"/>
<dbReference type="GO" id="GO:0004497">
    <property type="term" value="F:monooxygenase activity"/>
    <property type="evidence" value="ECO:0007669"/>
    <property type="project" value="UniProtKB-KW"/>
</dbReference>
<evidence type="ECO:0000313" key="13">
    <source>
        <dbReference type="EMBL" id="KAL2735459.1"/>
    </source>
</evidence>
<organism evidence="13 14">
    <name type="scientific">Vespula squamosa</name>
    <name type="common">Southern yellow jacket</name>
    <name type="synonym">Wasp</name>
    <dbReference type="NCBI Taxonomy" id="30214"/>
    <lineage>
        <taxon>Eukaryota</taxon>
        <taxon>Metazoa</taxon>
        <taxon>Ecdysozoa</taxon>
        <taxon>Arthropoda</taxon>
        <taxon>Hexapoda</taxon>
        <taxon>Insecta</taxon>
        <taxon>Pterygota</taxon>
        <taxon>Neoptera</taxon>
        <taxon>Endopterygota</taxon>
        <taxon>Hymenoptera</taxon>
        <taxon>Apocrita</taxon>
        <taxon>Aculeata</taxon>
        <taxon>Vespoidea</taxon>
        <taxon>Vespidae</taxon>
        <taxon>Vespinae</taxon>
        <taxon>Vespula</taxon>
    </lineage>
</organism>
<dbReference type="Pfam" id="PF00067">
    <property type="entry name" value="p450"/>
    <property type="match status" value="1"/>
</dbReference>
<accession>A0ABD2BRQ4</accession>
<dbReference type="SUPFAM" id="SSF48264">
    <property type="entry name" value="Cytochrome P450"/>
    <property type="match status" value="1"/>
</dbReference>
<keyword evidence="5" id="KW-0349">Heme</keyword>
<evidence type="ECO:0000256" key="8">
    <source>
        <dbReference type="ARBA" id="ARBA00022848"/>
    </source>
</evidence>
<gene>
    <name evidence="13" type="ORF">V1478_003099</name>
</gene>
<keyword evidence="14" id="KW-1185">Reference proteome</keyword>
<evidence type="ECO:0000256" key="4">
    <source>
        <dbReference type="ARBA" id="ARBA00010617"/>
    </source>
</evidence>
<reference evidence="13 14" key="1">
    <citation type="journal article" date="2024" name="Ann. Entomol. Soc. Am.">
        <title>Genomic analyses of the southern and eastern yellowjacket wasps (Hymenoptera: Vespidae) reveal evolutionary signatures of social life.</title>
        <authorList>
            <person name="Catto M.A."/>
            <person name="Caine P.B."/>
            <person name="Orr S.E."/>
            <person name="Hunt B.G."/>
            <person name="Goodisman M.A.D."/>
        </authorList>
    </citation>
    <scope>NUCLEOTIDE SEQUENCE [LARGE SCALE GENOMIC DNA]</scope>
    <source>
        <strain evidence="13">233</strain>
        <tissue evidence="13">Head and thorax</tissue>
    </source>
</reference>
<evidence type="ECO:0000256" key="1">
    <source>
        <dbReference type="ARBA" id="ARBA00001971"/>
    </source>
</evidence>
<keyword evidence="10" id="KW-0408">Iron</keyword>
<comment type="subcellular location">
    <subcellularLocation>
        <location evidence="3">Endoplasmic reticulum membrane</location>
        <topology evidence="3">Peripheral membrane protein</topology>
    </subcellularLocation>
    <subcellularLocation>
        <location evidence="2">Microsome membrane</location>
        <topology evidence="2">Peripheral membrane protein</topology>
    </subcellularLocation>
</comment>
<dbReference type="Gene3D" id="1.10.630.10">
    <property type="entry name" value="Cytochrome P450"/>
    <property type="match status" value="1"/>
</dbReference>
<dbReference type="GO" id="GO:0005789">
    <property type="term" value="C:endoplasmic reticulum membrane"/>
    <property type="evidence" value="ECO:0007669"/>
    <property type="project" value="UniProtKB-SubCell"/>
</dbReference>
<dbReference type="PRINTS" id="PR00464">
    <property type="entry name" value="EP450II"/>
</dbReference>
<dbReference type="CDD" id="cd11056">
    <property type="entry name" value="CYP6-like"/>
    <property type="match status" value="1"/>
</dbReference>
<dbReference type="InterPro" id="IPR002402">
    <property type="entry name" value="Cyt_P450_E_grp-II"/>
</dbReference>
<protein>
    <submittedName>
        <fullName evidence="13">Cytochrome P450 6a13 isoform X1</fullName>
    </submittedName>
</protein>
<dbReference type="InterPro" id="IPR001128">
    <property type="entry name" value="Cyt_P450"/>
</dbReference>
<evidence type="ECO:0000256" key="3">
    <source>
        <dbReference type="ARBA" id="ARBA00004406"/>
    </source>
</evidence>
<keyword evidence="6" id="KW-0479">Metal-binding</keyword>
<keyword evidence="8" id="KW-0492">Microsome</keyword>
<keyword evidence="12" id="KW-0472">Membrane</keyword>
<evidence type="ECO:0000313" key="14">
    <source>
        <dbReference type="Proteomes" id="UP001607302"/>
    </source>
</evidence>